<dbReference type="GO" id="GO:0005737">
    <property type="term" value="C:cytoplasm"/>
    <property type="evidence" value="ECO:0007669"/>
    <property type="project" value="UniProtKB-SubCell"/>
</dbReference>
<comment type="function">
    <text evidence="16 17">Catalyzes the last two sequential reactions in the de novo biosynthetic pathway for UDP-N-acetylglucosamine (UDP-GlcNAc). The C-terminal domain catalyzes the transfer of acetyl group from acetyl coenzyme A to glucosamine-1-phosphate (GlcN-1-P) to produce N-acetylglucosamine-1-phosphate (GlcNAc-1-P), which is converted into UDP-GlcNAc by the transfer of uridine 5-monophosphate (from uridine 5-triphosphate), a reaction catalyzed by the N-terminal domain.</text>
</comment>
<dbReference type="Proteomes" id="UP000256485">
    <property type="component" value="Unassembled WGS sequence"/>
</dbReference>
<evidence type="ECO:0000256" key="15">
    <source>
        <dbReference type="ARBA" id="ARBA00048493"/>
    </source>
</evidence>
<evidence type="ECO:0000256" key="17">
    <source>
        <dbReference type="HAMAP-Rule" id="MF_01631"/>
    </source>
</evidence>
<protein>
    <recommendedName>
        <fullName evidence="17">Bifunctional protein GlmU</fullName>
    </recommendedName>
    <domain>
        <recommendedName>
            <fullName evidence="17">UDP-N-acetylglucosamine pyrophosphorylase</fullName>
            <ecNumber evidence="17">2.7.7.23</ecNumber>
        </recommendedName>
        <alternativeName>
            <fullName evidence="17">N-acetylglucosamine-1-phosphate uridyltransferase</fullName>
        </alternativeName>
    </domain>
    <domain>
        <recommendedName>
            <fullName evidence="17">Glucosamine-1-phosphate N-acetyltransferase</fullName>
            <ecNumber evidence="17">2.3.1.157</ecNumber>
        </recommendedName>
    </domain>
</protein>
<dbReference type="GO" id="GO:0009252">
    <property type="term" value="P:peptidoglycan biosynthetic process"/>
    <property type="evidence" value="ECO:0007669"/>
    <property type="project" value="UniProtKB-UniRule"/>
</dbReference>
<dbReference type="PANTHER" id="PTHR43584">
    <property type="entry name" value="NUCLEOTIDYL TRANSFERASE"/>
    <property type="match status" value="1"/>
</dbReference>
<evidence type="ECO:0000256" key="10">
    <source>
        <dbReference type="ARBA" id="ARBA00022984"/>
    </source>
</evidence>
<evidence type="ECO:0000256" key="18">
    <source>
        <dbReference type="SAM" id="MobiDB-lite"/>
    </source>
</evidence>
<comment type="caution">
    <text evidence="20">The sequence shown here is derived from an EMBL/GenBank/DDBJ whole genome shotgun (WGS) entry which is preliminary data.</text>
</comment>
<keyword evidence="10 17" id="KW-0573">Peptidoglycan synthesis</keyword>
<comment type="similarity">
    <text evidence="2 17">In the N-terminal section; belongs to the N-acetylglucosamine-1-phosphate uridyltransferase family.</text>
</comment>
<evidence type="ECO:0000256" key="9">
    <source>
        <dbReference type="ARBA" id="ARBA00022960"/>
    </source>
</evidence>
<evidence type="ECO:0000313" key="20">
    <source>
        <dbReference type="EMBL" id="REF35710.1"/>
    </source>
</evidence>
<feature type="binding site" evidence="17">
    <location>
        <position position="130"/>
    </location>
    <ligand>
        <name>UDP-N-acetyl-alpha-D-glucosamine</name>
        <dbReference type="ChEBI" id="CHEBI:57705"/>
    </ligand>
</feature>
<dbReference type="InterPro" id="IPR038009">
    <property type="entry name" value="GlmU_C_LbH"/>
</dbReference>
<keyword evidence="11 17" id="KW-0511">Multifunctional enzyme</keyword>
<keyword evidence="5 17" id="KW-0548">Nucleotidyltransferase</keyword>
<comment type="pathway">
    <text evidence="17">Bacterial outer membrane biogenesis; LPS lipid A biosynthesis.</text>
</comment>
<feature type="binding site" evidence="17">
    <location>
        <position position="285"/>
    </location>
    <ligand>
        <name>Mg(2+)</name>
        <dbReference type="ChEBI" id="CHEBI:18420"/>
    </ligand>
</feature>
<dbReference type="EMBL" id="QTUC01000001">
    <property type="protein sequence ID" value="REF35710.1"/>
    <property type="molecule type" value="Genomic_DNA"/>
</dbReference>
<evidence type="ECO:0000256" key="5">
    <source>
        <dbReference type="ARBA" id="ARBA00022695"/>
    </source>
</evidence>
<feature type="binding site" evidence="17">
    <location>
        <begin position="443"/>
        <end position="444"/>
    </location>
    <ligand>
        <name>acetyl-CoA</name>
        <dbReference type="ChEBI" id="CHEBI:57288"/>
    </ligand>
</feature>
<dbReference type="Gene3D" id="2.160.10.10">
    <property type="entry name" value="Hexapeptide repeat proteins"/>
    <property type="match status" value="1"/>
</dbReference>
<dbReference type="GO" id="GO:0008360">
    <property type="term" value="P:regulation of cell shape"/>
    <property type="evidence" value="ECO:0007669"/>
    <property type="project" value="UniProtKB-KW"/>
</dbReference>
<feature type="binding site" evidence="17">
    <location>
        <position position="77"/>
    </location>
    <ligand>
        <name>UDP-N-acetyl-alpha-D-glucosamine</name>
        <dbReference type="ChEBI" id="CHEBI:57705"/>
    </ligand>
</feature>
<dbReference type="GO" id="GO:0071555">
    <property type="term" value="P:cell wall organization"/>
    <property type="evidence" value="ECO:0007669"/>
    <property type="project" value="UniProtKB-KW"/>
</dbReference>
<accession>A0A3D9V6A3</accession>
<keyword evidence="21" id="KW-1185">Reference proteome</keyword>
<dbReference type="CDD" id="cd03353">
    <property type="entry name" value="LbH_GlmU_C"/>
    <property type="match status" value="1"/>
</dbReference>
<dbReference type="GO" id="GO:0006048">
    <property type="term" value="P:UDP-N-acetylglucosamine biosynthetic process"/>
    <property type="evidence" value="ECO:0007669"/>
    <property type="project" value="UniProtKB-UniPathway"/>
</dbReference>
<comment type="pathway">
    <text evidence="17">Nucleotide-sugar biosynthesis; UDP-N-acetyl-alpha-D-glucosamine biosynthesis; UDP-N-acetyl-alpha-D-glucosamine from N-acetyl-alpha-D-glucosamine 1-phosphate: step 1/1.</text>
</comment>
<comment type="subunit">
    <text evidence="17">Homotrimer.</text>
</comment>
<keyword evidence="7 17" id="KW-0677">Repeat</keyword>
<evidence type="ECO:0000256" key="3">
    <source>
        <dbReference type="ARBA" id="ARBA00022490"/>
    </source>
</evidence>
<dbReference type="Pfam" id="PF12804">
    <property type="entry name" value="NTP_transf_3"/>
    <property type="match status" value="1"/>
</dbReference>
<keyword evidence="13 17" id="KW-0961">Cell wall biogenesis/degradation</keyword>
<evidence type="ECO:0000259" key="19">
    <source>
        <dbReference type="Pfam" id="PF12804"/>
    </source>
</evidence>
<dbReference type="SUPFAM" id="SSF51161">
    <property type="entry name" value="Trimeric LpxA-like enzymes"/>
    <property type="match status" value="1"/>
</dbReference>
<feature type="domain" description="MobA-like NTP transferase" evidence="19">
    <location>
        <begin position="60"/>
        <end position="187"/>
    </location>
</feature>
<dbReference type="SUPFAM" id="SSF53448">
    <property type="entry name" value="Nucleotide-diphospho-sugar transferases"/>
    <property type="match status" value="1"/>
</dbReference>
<dbReference type="CDD" id="cd02540">
    <property type="entry name" value="GT2_GlmU_N_bac"/>
    <property type="match status" value="1"/>
</dbReference>
<feature type="binding site" evidence="17">
    <location>
        <position position="285"/>
    </location>
    <ligand>
        <name>UDP-N-acetyl-alpha-D-glucosamine</name>
        <dbReference type="ChEBI" id="CHEBI:57705"/>
    </ligand>
</feature>
<dbReference type="GO" id="GO:0000287">
    <property type="term" value="F:magnesium ion binding"/>
    <property type="evidence" value="ECO:0007669"/>
    <property type="project" value="UniProtKB-UniRule"/>
</dbReference>
<organism evidence="20 21">
    <name type="scientific">Thermasporomyces composti</name>
    <dbReference type="NCBI Taxonomy" id="696763"/>
    <lineage>
        <taxon>Bacteria</taxon>
        <taxon>Bacillati</taxon>
        <taxon>Actinomycetota</taxon>
        <taxon>Actinomycetes</taxon>
        <taxon>Propionibacteriales</taxon>
        <taxon>Nocardioidaceae</taxon>
        <taxon>Thermasporomyces</taxon>
    </lineage>
</organism>
<feature type="active site" description="Proton acceptor" evidence="17">
    <location>
        <position position="420"/>
    </location>
</feature>
<evidence type="ECO:0000256" key="12">
    <source>
        <dbReference type="ARBA" id="ARBA00023315"/>
    </source>
</evidence>
<dbReference type="EC" id="2.3.1.157" evidence="17"/>
<feature type="binding site" evidence="17">
    <location>
        <position position="160"/>
    </location>
    <ligand>
        <name>Mg(2+)</name>
        <dbReference type="ChEBI" id="CHEBI:18420"/>
    </ligand>
</feature>
<evidence type="ECO:0000313" key="21">
    <source>
        <dbReference type="Proteomes" id="UP000256485"/>
    </source>
</evidence>
<comment type="pathway">
    <text evidence="17">Nucleotide-sugar biosynthesis; UDP-N-acetyl-alpha-D-glucosamine biosynthesis; N-acetyl-alpha-D-glucosamine 1-phosphate from alpha-D-glucosamine 6-phosphate (route II): step 2/2.</text>
</comment>
<evidence type="ECO:0000256" key="13">
    <source>
        <dbReference type="ARBA" id="ARBA00023316"/>
    </source>
</evidence>
<dbReference type="InterPro" id="IPR025877">
    <property type="entry name" value="MobA-like_NTP_Trfase"/>
</dbReference>
<feature type="binding site" evidence="17">
    <location>
        <position position="480"/>
    </location>
    <ligand>
        <name>acetyl-CoA</name>
        <dbReference type="ChEBI" id="CHEBI:57288"/>
    </ligand>
</feature>
<dbReference type="NCBIfam" id="TIGR01173">
    <property type="entry name" value="glmU"/>
    <property type="match status" value="1"/>
</dbReference>
<keyword evidence="6 17" id="KW-0479">Metal-binding</keyword>
<dbReference type="GO" id="GO:0003977">
    <property type="term" value="F:UDP-N-acetylglucosamine diphosphorylase activity"/>
    <property type="evidence" value="ECO:0007669"/>
    <property type="project" value="UniProtKB-UniRule"/>
</dbReference>
<dbReference type="AlphaFoldDB" id="A0A3D9V6A3"/>
<feature type="region of interest" description="Pyrophosphorylase" evidence="17">
    <location>
        <begin position="1"/>
        <end position="287"/>
    </location>
</feature>
<keyword evidence="3 17" id="KW-0963">Cytoplasm</keyword>
<dbReference type="HAMAP" id="MF_01631">
    <property type="entry name" value="GlmU"/>
    <property type="match status" value="1"/>
</dbReference>
<feature type="binding site" evidence="17">
    <location>
        <position position="390"/>
    </location>
    <ligand>
        <name>UDP-N-acetyl-alpha-D-glucosamine</name>
        <dbReference type="ChEBI" id="CHEBI:57705"/>
    </ligand>
</feature>
<feature type="region of interest" description="N-acetyltransferase" evidence="17">
    <location>
        <begin position="309"/>
        <end position="558"/>
    </location>
</feature>
<dbReference type="UniPathway" id="UPA00113">
    <property type="reaction ID" value="UER00532"/>
</dbReference>
<comment type="similarity">
    <text evidence="1 17">In the C-terminal section; belongs to the transferase hexapeptide repeat family.</text>
</comment>
<dbReference type="NCBIfam" id="NF010932">
    <property type="entry name" value="PRK14352.1"/>
    <property type="match status" value="1"/>
</dbReference>
<feature type="region of interest" description="Linker" evidence="17">
    <location>
        <begin position="288"/>
        <end position="308"/>
    </location>
</feature>
<comment type="subcellular location">
    <subcellularLocation>
        <location evidence="17">Cytoplasm</location>
    </subcellularLocation>
</comment>
<feature type="binding site" evidence="17">
    <location>
        <position position="423"/>
    </location>
    <ligand>
        <name>UDP-N-acetyl-alpha-D-glucosamine</name>
        <dbReference type="ChEBI" id="CHEBI:57705"/>
    </ligand>
</feature>
<feature type="binding site" evidence="17">
    <location>
        <position position="408"/>
    </location>
    <ligand>
        <name>UDP-N-acetyl-alpha-D-glucosamine</name>
        <dbReference type="ChEBI" id="CHEBI:57705"/>
    </ligand>
</feature>
<evidence type="ECO:0000256" key="6">
    <source>
        <dbReference type="ARBA" id="ARBA00022723"/>
    </source>
</evidence>
<keyword evidence="12 17" id="KW-0012">Acyltransferase</keyword>
<keyword evidence="8 17" id="KW-0460">Magnesium</keyword>
<gene>
    <name evidence="17" type="primary">glmU</name>
    <name evidence="20" type="ORF">DFJ64_1097</name>
</gene>
<evidence type="ECO:0000256" key="7">
    <source>
        <dbReference type="ARBA" id="ARBA00022737"/>
    </source>
</evidence>
<evidence type="ECO:0000256" key="14">
    <source>
        <dbReference type="ARBA" id="ARBA00048247"/>
    </source>
</evidence>
<comment type="cofactor">
    <cofactor evidence="17">
        <name>Mg(2+)</name>
        <dbReference type="ChEBI" id="CHEBI:18420"/>
    </cofactor>
    <text evidence="17">Binds 1 Mg(2+) ion per subunit.</text>
</comment>
<feature type="binding site" evidence="17">
    <location>
        <begin position="63"/>
        <end position="66"/>
    </location>
    <ligand>
        <name>UDP-N-acetyl-alpha-D-glucosamine</name>
        <dbReference type="ChEBI" id="CHEBI:57705"/>
    </ligand>
</feature>
<feature type="compositionally biased region" description="Basic and acidic residues" evidence="18">
    <location>
        <begin position="519"/>
        <end position="539"/>
    </location>
</feature>
<dbReference type="GO" id="GO:0016020">
    <property type="term" value="C:membrane"/>
    <property type="evidence" value="ECO:0007669"/>
    <property type="project" value="GOC"/>
</dbReference>
<dbReference type="InterPro" id="IPR029044">
    <property type="entry name" value="Nucleotide-diphossugar_trans"/>
</dbReference>
<evidence type="ECO:0000256" key="8">
    <source>
        <dbReference type="ARBA" id="ARBA00022842"/>
    </source>
</evidence>
<feature type="binding site" evidence="17">
    <location>
        <position position="462"/>
    </location>
    <ligand>
        <name>acetyl-CoA</name>
        <dbReference type="ChEBI" id="CHEBI:57288"/>
    </ligand>
</feature>
<dbReference type="EC" id="2.7.7.23" evidence="17"/>
<feature type="region of interest" description="Disordered" evidence="18">
    <location>
        <begin position="510"/>
        <end position="558"/>
    </location>
</feature>
<proteinExistence type="inferred from homology"/>
<dbReference type="InterPro" id="IPR050065">
    <property type="entry name" value="GlmU-like"/>
</dbReference>
<feature type="binding site" evidence="17">
    <location>
        <begin position="135"/>
        <end position="136"/>
    </location>
    <ligand>
        <name>UDP-N-acetyl-alpha-D-glucosamine</name>
        <dbReference type="ChEBI" id="CHEBI:57705"/>
    </ligand>
</feature>
<dbReference type="InterPro" id="IPR011004">
    <property type="entry name" value="Trimer_LpxA-like_sf"/>
</dbReference>
<evidence type="ECO:0000256" key="16">
    <source>
        <dbReference type="ARBA" id="ARBA00049628"/>
    </source>
</evidence>
<dbReference type="UniPathway" id="UPA00973"/>
<name>A0A3D9V6A3_THECX</name>
<keyword evidence="4 17" id="KW-0808">Transferase</keyword>
<evidence type="ECO:0000256" key="4">
    <source>
        <dbReference type="ARBA" id="ARBA00022679"/>
    </source>
</evidence>
<comment type="catalytic activity">
    <reaction evidence="14 17">
        <text>alpha-D-glucosamine 1-phosphate + acetyl-CoA = N-acetyl-alpha-D-glucosamine 1-phosphate + CoA + H(+)</text>
        <dbReference type="Rhea" id="RHEA:13725"/>
        <dbReference type="ChEBI" id="CHEBI:15378"/>
        <dbReference type="ChEBI" id="CHEBI:57287"/>
        <dbReference type="ChEBI" id="CHEBI:57288"/>
        <dbReference type="ChEBI" id="CHEBI:57776"/>
        <dbReference type="ChEBI" id="CHEBI:58516"/>
        <dbReference type="EC" id="2.3.1.157"/>
    </reaction>
</comment>
<feature type="binding site" evidence="17">
    <location>
        <position position="434"/>
    </location>
    <ligand>
        <name>UDP-N-acetyl-alpha-D-glucosamine</name>
        <dbReference type="ChEBI" id="CHEBI:57705"/>
    </ligand>
</feature>
<comment type="catalytic activity">
    <reaction evidence="15 17">
        <text>N-acetyl-alpha-D-glucosamine 1-phosphate + UTP + H(+) = UDP-N-acetyl-alpha-D-glucosamine + diphosphate</text>
        <dbReference type="Rhea" id="RHEA:13509"/>
        <dbReference type="ChEBI" id="CHEBI:15378"/>
        <dbReference type="ChEBI" id="CHEBI:33019"/>
        <dbReference type="ChEBI" id="CHEBI:46398"/>
        <dbReference type="ChEBI" id="CHEBI:57705"/>
        <dbReference type="ChEBI" id="CHEBI:57776"/>
        <dbReference type="EC" id="2.7.7.23"/>
    </reaction>
</comment>
<reference evidence="20 21" key="1">
    <citation type="submission" date="2018-08" db="EMBL/GenBank/DDBJ databases">
        <title>Sequencing the genomes of 1000 actinobacteria strains.</title>
        <authorList>
            <person name="Klenk H.-P."/>
        </authorList>
    </citation>
    <scope>NUCLEOTIDE SEQUENCE [LARGE SCALE GENOMIC DNA]</scope>
    <source>
        <strain evidence="20 21">DSM 22891</strain>
    </source>
</reference>
<evidence type="ECO:0000256" key="2">
    <source>
        <dbReference type="ARBA" id="ARBA00007947"/>
    </source>
</evidence>
<keyword evidence="9 17" id="KW-0133">Cell shape</keyword>
<evidence type="ECO:0000256" key="11">
    <source>
        <dbReference type="ARBA" id="ARBA00023268"/>
    </source>
</evidence>
<feature type="binding site" evidence="17">
    <location>
        <position position="227"/>
    </location>
    <ligand>
        <name>UDP-N-acetyl-alpha-D-glucosamine</name>
        <dbReference type="ChEBI" id="CHEBI:57705"/>
    </ligand>
</feature>
<feature type="binding site" evidence="17">
    <location>
        <position position="197"/>
    </location>
    <ligand>
        <name>UDP-N-acetyl-alpha-D-glucosamine</name>
        <dbReference type="ChEBI" id="CHEBI:57705"/>
    </ligand>
</feature>
<dbReference type="GO" id="GO:0000902">
    <property type="term" value="P:cell morphogenesis"/>
    <property type="evidence" value="ECO:0007669"/>
    <property type="project" value="UniProtKB-UniRule"/>
</dbReference>
<sequence length="558" mass="58646">MVVIEASRVMSSVIVTVAAGCRKAGLGHVSEGARLCSWPVQPREAEEFSGVNASTSPAAVIVLAAGKSTRMKSRTPKFLHTIGGLSLLGHVVTTARALQPTHLAVVVGHGRDQVIPHLAELDEKAQPIVQEEQRGTGHAVRVALEALPALRGTVVVTYADVPLLPAETLTALLEGHAREDAAATVLSAIVPDPTGYGRVVRASDGSVTSIVEHRDATPEQREITEINSGIYAFDAELLAGALARLKTDNSQGEEYLTDVLGILHGDGQRVAAVVADDYRDILGVNDQVQLAELRRILNDRVLERWMRAGVTIVDPATTWVDVTVTLEPDVVLHPHTQLHGATRVAAGAQIGPDTTLTDTVVGPEATVVRTHGSQAEIGPGASVGPYAYLRPGTRLGAGGKIGTFVETKNADIGPAAKVPHLSYVGDATIGEGTNIGAASVFVNYDGVQKHRTTVGKHCRMGSDNMYVAPVTIGDGAYSGAGTVIRKDVPPGALAINVAPQRNLEGWVERKRPGTPSAEAARRALVEGTEEARPPEDGARDTGIVQETSGQERSGRKGQ</sequence>
<dbReference type="PANTHER" id="PTHR43584:SF3">
    <property type="entry name" value="BIFUNCTIONAL PROTEIN GLMU"/>
    <property type="match status" value="1"/>
</dbReference>
<dbReference type="GO" id="GO:0019134">
    <property type="term" value="F:glucosamine-1-phosphate N-acetyltransferase activity"/>
    <property type="evidence" value="ECO:0007669"/>
    <property type="project" value="UniProtKB-UniRule"/>
</dbReference>
<feature type="binding site" evidence="17">
    <location>
        <position position="437"/>
    </location>
    <ligand>
        <name>acetyl-CoA</name>
        <dbReference type="ChEBI" id="CHEBI:57288"/>
    </ligand>
</feature>
<dbReference type="Gene3D" id="3.90.550.10">
    <property type="entry name" value="Spore Coat Polysaccharide Biosynthesis Protein SpsA, Chain A"/>
    <property type="match status" value="1"/>
</dbReference>
<comment type="caution">
    <text evidence="17">Lacks conserved residue(s) required for the propagation of feature annotation.</text>
</comment>
<dbReference type="InterPro" id="IPR005882">
    <property type="entry name" value="Bifunctional_GlmU"/>
</dbReference>
<dbReference type="GO" id="GO:0009245">
    <property type="term" value="P:lipid A biosynthetic process"/>
    <property type="evidence" value="ECO:0007669"/>
    <property type="project" value="UniProtKB-UniRule"/>
</dbReference>
<feature type="binding site" evidence="17">
    <location>
        <position position="212"/>
    </location>
    <ligand>
        <name>UDP-N-acetyl-alpha-D-glucosamine</name>
        <dbReference type="ChEBI" id="CHEBI:57705"/>
    </ligand>
</feature>
<evidence type="ECO:0000256" key="1">
    <source>
        <dbReference type="ARBA" id="ARBA00007707"/>
    </source>
</evidence>